<keyword evidence="4 7" id="KW-0812">Transmembrane</keyword>
<evidence type="ECO:0000313" key="9">
    <source>
        <dbReference type="Proteomes" id="UP000028826"/>
    </source>
</evidence>
<evidence type="ECO:0000256" key="2">
    <source>
        <dbReference type="ARBA" id="ARBA00022448"/>
    </source>
</evidence>
<dbReference type="InterPro" id="IPR000515">
    <property type="entry name" value="MetI-like"/>
</dbReference>
<evidence type="ECO:0000256" key="4">
    <source>
        <dbReference type="ARBA" id="ARBA00022692"/>
    </source>
</evidence>
<dbReference type="SUPFAM" id="SSF161098">
    <property type="entry name" value="MetI-like"/>
    <property type="match status" value="1"/>
</dbReference>
<comment type="subcellular location">
    <subcellularLocation>
        <location evidence="1 7">Cell membrane</location>
        <topology evidence="1 7">Multi-pass membrane protein</topology>
    </subcellularLocation>
</comment>
<name>A0A086Y500_9RHOB</name>
<dbReference type="EMBL" id="JGYG01000006">
    <property type="protein sequence ID" value="KFI29350.1"/>
    <property type="molecule type" value="Genomic_DNA"/>
</dbReference>
<dbReference type="GO" id="GO:0055085">
    <property type="term" value="P:transmembrane transport"/>
    <property type="evidence" value="ECO:0007669"/>
    <property type="project" value="InterPro"/>
</dbReference>
<proteinExistence type="inferred from homology"/>
<reference evidence="8 9" key="1">
    <citation type="submission" date="2014-03" db="EMBL/GenBank/DDBJ databases">
        <title>Genome of Haematobacter massiliensis CCUG 47968.</title>
        <authorList>
            <person name="Wang D."/>
            <person name="Wang G."/>
        </authorList>
    </citation>
    <scope>NUCLEOTIDE SEQUENCE [LARGE SCALE GENOMIC DNA]</scope>
    <source>
        <strain evidence="8 9">CCUG 47968</strain>
    </source>
</reference>
<dbReference type="InterPro" id="IPR035906">
    <property type="entry name" value="MetI-like_sf"/>
</dbReference>
<feature type="transmembrane region" description="Helical" evidence="7">
    <location>
        <begin position="211"/>
        <end position="234"/>
    </location>
</feature>
<dbReference type="PANTHER" id="PTHR30151">
    <property type="entry name" value="ALKANE SULFONATE ABC TRANSPORTER-RELATED, MEMBRANE SUBUNIT"/>
    <property type="match status" value="1"/>
</dbReference>
<dbReference type="CDD" id="cd06261">
    <property type="entry name" value="TM_PBP2"/>
    <property type="match status" value="1"/>
</dbReference>
<keyword evidence="5 7" id="KW-1133">Transmembrane helix</keyword>
<evidence type="ECO:0000256" key="6">
    <source>
        <dbReference type="ARBA" id="ARBA00023136"/>
    </source>
</evidence>
<dbReference type="Pfam" id="PF00528">
    <property type="entry name" value="BPD_transp_1"/>
    <property type="match status" value="1"/>
</dbReference>
<evidence type="ECO:0000256" key="1">
    <source>
        <dbReference type="ARBA" id="ARBA00004651"/>
    </source>
</evidence>
<keyword evidence="9" id="KW-1185">Reference proteome</keyword>
<dbReference type="OrthoDB" id="9786495at2"/>
<dbReference type="eggNOG" id="COG0600">
    <property type="taxonomic scope" value="Bacteria"/>
</dbReference>
<comment type="similarity">
    <text evidence="7">Belongs to the binding-protein-dependent transport system permease family.</text>
</comment>
<evidence type="ECO:0000256" key="3">
    <source>
        <dbReference type="ARBA" id="ARBA00022475"/>
    </source>
</evidence>
<gene>
    <name evidence="8" type="ORF">CN97_16945</name>
</gene>
<keyword evidence="3" id="KW-1003">Cell membrane</keyword>
<dbReference type="STRING" id="195105.CN97_16945"/>
<evidence type="ECO:0000313" key="8">
    <source>
        <dbReference type="EMBL" id="KFI29350.1"/>
    </source>
</evidence>
<feature type="transmembrane region" description="Helical" evidence="7">
    <location>
        <begin position="89"/>
        <end position="110"/>
    </location>
</feature>
<evidence type="ECO:0000256" key="7">
    <source>
        <dbReference type="RuleBase" id="RU363032"/>
    </source>
</evidence>
<dbReference type="Proteomes" id="UP000028826">
    <property type="component" value="Unassembled WGS sequence"/>
</dbReference>
<sequence>MIRWLAPVAAILLLWQGVVSITGLPPYILPSPLRVAAAVRDNAALLTSHALVTLGEIVVALVLGAVLGAATAVGLALSPPLRRITEPMLVLSQAIPVFALAPIFTLWFGYGMQSKIAVALIVVYFPVTASFLDALLRTPPPLLRLAGVMQARRWTRMRCVQIPAALPGLLSGLKIAAVYAPIGAVIGEWVGASRGLGYLMLLANGRARTDLMFAAVLLIAVIAVALHLATGWAARRVLERQER</sequence>
<feature type="transmembrane region" description="Helical" evidence="7">
    <location>
        <begin position="57"/>
        <end position="77"/>
    </location>
</feature>
<dbReference type="GO" id="GO:0005886">
    <property type="term" value="C:plasma membrane"/>
    <property type="evidence" value="ECO:0007669"/>
    <property type="project" value="UniProtKB-SubCell"/>
</dbReference>
<accession>A0A086Y500</accession>
<protein>
    <submittedName>
        <fullName evidence="8">ABC transporter permease</fullName>
    </submittedName>
</protein>
<keyword evidence="2 7" id="KW-0813">Transport</keyword>
<dbReference type="PANTHER" id="PTHR30151:SF20">
    <property type="entry name" value="ABC TRANSPORTER PERMEASE PROTEIN HI_0355-RELATED"/>
    <property type="match status" value="1"/>
</dbReference>
<dbReference type="AlphaFoldDB" id="A0A086Y500"/>
<dbReference type="Gene3D" id="1.10.3720.10">
    <property type="entry name" value="MetI-like"/>
    <property type="match status" value="1"/>
</dbReference>
<dbReference type="PROSITE" id="PS50928">
    <property type="entry name" value="ABC_TM1"/>
    <property type="match status" value="1"/>
</dbReference>
<feature type="transmembrane region" description="Helical" evidence="7">
    <location>
        <begin position="116"/>
        <end position="136"/>
    </location>
</feature>
<dbReference type="RefSeq" id="WP_035710924.1">
    <property type="nucleotide sequence ID" value="NZ_CAMIFG010000037.1"/>
</dbReference>
<comment type="caution">
    <text evidence="8">The sequence shown here is derived from an EMBL/GenBank/DDBJ whole genome shotgun (WGS) entry which is preliminary data.</text>
</comment>
<feature type="transmembrane region" description="Helical" evidence="7">
    <location>
        <begin position="162"/>
        <end position="191"/>
    </location>
</feature>
<organism evidence="8 9">
    <name type="scientific">Haematobacter massiliensis</name>
    <dbReference type="NCBI Taxonomy" id="195105"/>
    <lineage>
        <taxon>Bacteria</taxon>
        <taxon>Pseudomonadati</taxon>
        <taxon>Pseudomonadota</taxon>
        <taxon>Alphaproteobacteria</taxon>
        <taxon>Rhodobacterales</taxon>
        <taxon>Paracoccaceae</taxon>
        <taxon>Haematobacter</taxon>
    </lineage>
</organism>
<keyword evidence="6 7" id="KW-0472">Membrane</keyword>
<evidence type="ECO:0000256" key="5">
    <source>
        <dbReference type="ARBA" id="ARBA00022989"/>
    </source>
</evidence>